<sequence length="248" mass="27848">MKYNFISTKVEGHVFYLTLDREAKRNAFTPTMVNELAYALEEAKQNPTVNLLVLQAKGPVFCAGMDLKTYQDRSLDQLNPAIENKNISLGEVFDQFNKPSIAILDGDVIAGGFLYILGCTYVFAKKEVQFKLPELSFGIFPFQVMASLSRVMSEKKIMQLCLDPNAFGSEKAMEFGILDGIKSDEEIQEFIASFAQKSTFAMQAGADALKAIRDMESAKQYDYLLSCLEQLKDREEVKQQIQSGIKKP</sequence>
<dbReference type="PANTHER" id="PTHR42964">
    <property type="entry name" value="ENOYL-COA HYDRATASE"/>
    <property type="match status" value="1"/>
</dbReference>
<evidence type="ECO:0000313" key="3">
    <source>
        <dbReference type="Proteomes" id="UP001363035"/>
    </source>
</evidence>
<dbReference type="SUPFAM" id="SSF52096">
    <property type="entry name" value="ClpP/crotonase"/>
    <property type="match status" value="1"/>
</dbReference>
<reference evidence="2 3" key="1">
    <citation type="submission" date="2024-01" db="EMBL/GenBank/DDBJ databases">
        <title>Sphingobacterium tenebrionis sp. nov., a novel endophyte isolated from tenebrio molitor intestines.</title>
        <authorList>
            <person name="Zhang C."/>
        </authorList>
    </citation>
    <scope>NUCLEOTIDE SEQUENCE [LARGE SCALE GENOMIC DNA]</scope>
    <source>
        <strain evidence="2 3">PU5-4</strain>
    </source>
</reference>
<accession>A0ABU8I0N6</accession>
<dbReference type="EMBL" id="JAYLLN010000001">
    <property type="protein sequence ID" value="MEI5983294.1"/>
    <property type="molecule type" value="Genomic_DNA"/>
</dbReference>
<keyword evidence="3" id="KW-1185">Reference proteome</keyword>
<dbReference type="Gene3D" id="3.90.226.10">
    <property type="entry name" value="2-enoyl-CoA Hydratase, Chain A, domain 1"/>
    <property type="match status" value="1"/>
</dbReference>
<dbReference type="Pfam" id="PF00378">
    <property type="entry name" value="ECH_1"/>
    <property type="match status" value="1"/>
</dbReference>
<proteinExistence type="inferred from homology"/>
<dbReference type="CDD" id="cd06558">
    <property type="entry name" value="crotonase-like"/>
    <property type="match status" value="1"/>
</dbReference>
<dbReference type="Proteomes" id="UP001363035">
    <property type="component" value="Unassembled WGS sequence"/>
</dbReference>
<dbReference type="InterPro" id="IPR001753">
    <property type="entry name" value="Enoyl-CoA_hydra/iso"/>
</dbReference>
<comment type="similarity">
    <text evidence="1">Belongs to the enoyl-CoA hydratase/isomerase family.</text>
</comment>
<protein>
    <submittedName>
        <fullName evidence="2">Enoyl-CoA hydratase/isomerase family protein</fullName>
    </submittedName>
</protein>
<comment type="caution">
    <text evidence="2">The sequence shown here is derived from an EMBL/GenBank/DDBJ whole genome shotgun (WGS) entry which is preliminary data.</text>
</comment>
<gene>
    <name evidence="2" type="ORF">VJ786_00125</name>
</gene>
<dbReference type="InterPro" id="IPR029045">
    <property type="entry name" value="ClpP/crotonase-like_dom_sf"/>
</dbReference>
<dbReference type="InterPro" id="IPR051683">
    <property type="entry name" value="Enoyl-CoA_Hydratase/Isomerase"/>
</dbReference>
<dbReference type="RefSeq" id="WP_134775984.1">
    <property type="nucleotide sequence ID" value="NZ_JAYLLN010000001.1"/>
</dbReference>
<evidence type="ECO:0000313" key="2">
    <source>
        <dbReference type="EMBL" id="MEI5983294.1"/>
    </source>
</evidence>
<evidence type="ECO:0000256" key="1">
    <source>
        <dbReference type="ARBA" id="ARBA00005254"/>
    </source>
</evidence>
<name>A0ABU8I0N6_9SPHI</name>
<organism evidence="2 3">
    <name type="scientific">Sphingobacterium tenebrionis</name>
    <dbReference type="NCBI Taxonomy" id="3111775"/>
    <lineage>
        <taxon>Bacteria</taxon>
        <taxon>Pseudomonadati</taxon>
        <taxon>Bacteroidota</taxon>
        <taxon>Sphingobacteriia</taxon>
        <taxon>Sphingobacteriales</taxon>
        <taxon>Sphingobacteriaceae</taxon>
        <taxon>Sphingobacterium</taxon>
    </lineage>
</organism>
<dbReference type="PANTHER" id="PTHR42964:SF1">
    <property type="entry name" value="POLYKETIDE BIOSYNTHESIS ENOYL-COA HYDRATASE PKSH-RELATED"/>
    <property type="match status" value="1"/>
</dbReference>